<reference evidence="13" key="1">
    <citation type="submission" date="2023-06" db="EMBL/GenBank/DDBJ databases">
        <title>Comparative genomics of Bacillaceae isolates and their secondary metabolite potential.</title>
        <authorList>
            <person name="Song L."/>
            <person name="Nielsen L.J."/>
            <person name="Mohite O."/>
            <person name="Xu X."/>
            <person name="Weber T."/>
            <person name="Kovacs A.T."/>
        </authorList>
    </citation>
    <scope>NUCLEOTIDE SEQUENCE</scope>
    <source>
        <strain evidence="13">G1S1</strain>
    </source>
</reference>
<keyword evidence="5 10" id="KW-0963">Cytoplasm</keyword>
<evidence type="ECO:0000256" key="1">
    <source>
        <dbReference type="ARBA" id="ARBA00001107"/>
    </source>
</evidence>
<gene>
    <name evidence="10 13" type="primary">galT</name>
    <name evidence="13" type="ORF">QUF85_19870</name>
</gene>
<evidence type="ECO:0000259" key="12">
    <source>
        <dbReference type="Pfam" id="PF02744"/>
    </source>
</evidence>
<dbReference type="GO" id="GO:0008108">
    <property type="term" value="F:UDP-glucose:hexose-1-phosphate uridylyltransferase activity"/>
    <property type="evidence" value="ECO:0007669"/>
    <property type="project" value="UniProtKB-UniRule"/>
</dbReference>
<proteinExistence type="inferred from homology"/>
<keyword evidence="7 10" id="KW-0548">Nucleotidyltransferase</keyword>
<dbReference type="InterPro" id="IPR023425">
    <property type="entry name" value="GalP_uridyl_Trfase_II_CS"/>
</dbReference>
<comment type="similarity">
    <text evidence="4 10">Belongs to the galactose-1-phosphate uridylyltransferase type 2 family.</text>
</comment>
<dbReference type="PIRSF" id="PIRSF006005">
    <property type="entry name" value="GalT_BS"/>
    <property type="match status" value="1"/>
</dbReference>
<keyword evidence="8 10" id="KW-0299">Galactose metabolism</keyword>
<dbReference type="RefSeq" id="WP_289350503.1">
    <property type="nucleotide sequence ID" value="NZ_JAUCFI010000003.1"/>
</dbReference>
<evidence type="ECO:0000256" key="4">
    <source>
        <dbReference type="ARBA" id="ARBA00008706"/>
    </source>
</evidence>
<evidence type="ECO:0000256" key="7">
    <source>
        <dbReference type="ARBA" id="ARBA00022695"/>
    </source>
</evidence>
<protein>
    <recommendedName>
        <fullName evidence="10">Galactose-1-phosphate uridylyltransferase</fullName>
        <shortName evidence="10">Gal-1-P uridylyltransferase</shortName>
        <ecNumber evidence="10">2.7.7.12</ecNumber>
    </recommendedName>
    <alternativeName>
        <fullName evidence="10">UDP-glucose--hexose-1-phosphate uridylyltransferase</fullName>
    </alternativeName>
</protein>
<dbReference type="NCBIfam" id="NF003629">
    <property type="entry name" value="PRK05270.1-2"/>
    <property type="match status" value="1"/>
</dbReference>
<feature type="domain" description="Galactose-1-phosphate uridyl transferase C-terminal" evidence="12">
    <location>
        <begin position="247"/>
        <end position="429"/>
    </location>
</feature>
<evidence type="ECO:0000256" key="10">
    <source>
        <dbReference type="HAMAP-Rule" id="MF_00571"/>
    </source>
</evidence>
<keyword evidence="6 10" id="KW-0808">Transferase</keyword>
<feature type="domain" description="Galactose-1-phosphate uridyl transferase N-terminal" evidence="11">
    <location>
        <begin position="21"/>
        <end position="231"/>
    </location>
</feature>
<evidence type="ECO:0000256" key="8">
    <source>
        <dbReference type="ARBA" id="ARBA00023144"/>
    </source>
</evidence>
<evidence type="ECO:0000256" key="3">
    <source>
        <dbReference type="ARBA" id="ARBA00004947"/>
    </source>
</evidence>
<dbReference type="Pfam" id="PF01087">
    <property type="entry name" value="GalP_UDP_transf"/>
    <property type="match status" value="1"/>
</dbReference>
<keyword evidence="9 10" id="KW-0119">Carbohydrate metabolism</keyword>
<evidence type="ECO:0000256" key="9">
    <source>
        <dbReference type="ARBA" id="ARBA00023277"/>
    </source>
</evidence>
<evidence type="ECO:0000259" key="11">
    <source>
        <dbReference type="Pfam" id="PF01087"/>
    </source>
</evidence>
<dbReference type="InterPro" id="IPR000766">
    <property type="entry name" value="GalP_uridyl_Trfase_II"/>
</dbReference>
<accession>A0AAJ1VCK1</accession>
<dbReference type="AlphaFoldDB" id="A0AAJ1VCK1"/>
<dbReference type="InterPro" id="IPR005849">
    <property type="entry name" value="GalP_Utransf_N"/>
</dbReference>
<evidence type="ECO:0000256" key="6">
    <source>
        <dbReference type="ARBA" id="ARBA00022679"/>
    </source>
</evidence>
<dbReference type="PANTHER" id="PTHR39191">
    <property type="entry name" value="GALACTOSE-1-PHOSPHATE URIDYLYLTRANSFERASE"/>
    <property type="match status" value="1"/>
</dbReference>
<dbReference type="NCBIfam" id="TIGR01239">
    <property type="entry name" value="galT_2"/>
    <property type="match status" value="1"/>
</dbReference>
<comment type="caution">
    <text evidence="13">The sequence shown here is derived from an EMBL/GenBank/DDBJ whole genome shotgun (WGS) entry which is preliminary data.</text>
</comment>
<comment type="pathway">
    <text evidence="3 10">Carbohydrate metabolism; galactose metabolism.</text>
</comment>
<evidence type="ECO:0000256" key="2">
    <source>
        <dbReference type="ARBA" id="ARBA00004496"/>
    </source>
</evidence>
<dbReference type="PROSITE" id="PS01163">
    <property type="entry name" value="GAL_P_UDP_TRANSF_II"/>
    <property type="match status" value="1"/>
</dbReference>
<dbReference type="HAMAP" id="MF_00571">
    <property type="entry name" value="GalP_UDP_trans"/>
    <property type="match status" value="1"/>
</dbReference>
<dbReference type="InterPro" id="IPR005850">
    <property type="entry name" value="GalP_Utransf_C"/>
</dbReference>
<evidence type="ECO:0000313" key="14">
    <source>
        <dbReference type="Proteomes" id="UP001238973"/>
    </source>
</evidence>
<comment type="catalytic activity">
    <reaction evidence="1 10">
        <text>alpha-D-galactose 1-phosphate + UDP-alpha-D-glucose = alpha-D-glucose 1-phosphate + UDP-alpha-D-galactose</text>
        <dbReference type="Rhea" id="RHEA:13989"/>
        <dbReference type="ChEBI" id="CHEBI:58336"/>
        <dbReference type="ChEBI" id="CHEBI:58601"/>
        <dbReference type="ChEBI" id="CHEBI:58885"/>
        <dbReference type="ChEBI" id="CHEBI:66914"/>
        <dbReference type="EC" id="2.7.7.12"/>
    </reaction>
</comment>
<organism evidence="13 14">
    <name type="scientific">Peribacillus frigoritolerans</name>
    <dbReference type="NCBI Taxonomy" id="450367"/>
    <lineage>
        <taxon>Bacteria</taxon>
        <taxon>Bacillati</taxon>
        <taxon>Bacillota</taxon>
        <taxon>Bacilli</taxon>
        <taxon>Bacillales</taxon>
        <taxon>Bacillaceae</taxon>
        <taxon>Peribacillus</taxon>
    </lineage>
</organism>
<dbReference type="Pfam" id="PF02744">
    <property type="entry name" value="GalP_UDP_tr_C"/>
    <property type="match status" value="1"/>
</dbReference>
<dbReference type="EC" id="2.7.7.12" evidence="10"/>
<dbReference type="GO" id="GO:0005737">
    <property type="term" value="C:cytoplasm"/>
    <property type="evidence" value="ECO:0007669"/>
    <property type="project" value="UniProtKB-SubCell"/>
</dbReference>
<dbReference type="EMBL" id="JAUCFI010000003">
    <property type="protein sequence ID" value="MDM5285537.1"/>
    <property type="molecule type" value="Genomic_DNA"/>
</dbReference>
<dbReference type="Proteomes" id="UP001238973">
    <property type="component" value="Unassembled WGS sequence"/>
</dbReference>
<evidence type="ECO:0000256" key="5">
    <source>
        <dbReference type="ARBA" id="ARBA00022490"/>
    </source>
</evidence>
<evidence type="ECO:0000313" key="13">
    <source>
        <dbReference type="EMBL" id="MDM5285537.1"/>
    </source>
</evidence>
<sequence>MKIYQSIQSLLQYGVQQRLLEKEDVTYSRNRILYVLGLDDWEECEGEGEELSLGVILNGILDWAFENGILSSNSITERDILDTELMNCLMPRPSAVISEFKENYLKSPKAATDHYYHLSLASNYIRKERIAKNIQWKSRTPYGEMDITINLSKPEKNPEEISRLKSTPQGSYPSCALCRENEGYSGNLRNAARATHRIIPLTLNNEKWFLQYSPYVYYNEHSIVFRGEHVPMKISADTFTRLLEFTDQFPHYFIGSNADLPIVGGSILTHDHFQGGRFEFALERAEVEESISLTDYPSVTLGIVNWPMSVIRVRGKKAEVQAVTELVWKSWQNYSDPEADVFAFSGNTPHNTVTPIARRCGELFEMDVVLRNNRTSEEFPHGIFHPHEELHHIKKENIGLIEVMGLAVLPGRLAEELSQAAEYLLCPVPKENWDESVVKHYDWIQKILTKYQTIAKDEVMEIIEVEVGEVFQTVLEHAGIFKRTREGKNAFLNFLNSLKEASKLNR</sequence>
<comment type="subcellular location">
    <subcellularLocation>
        <location evidence="2 10">Cytoplasm</location>
    </subcellularLocation>
</comment>
<dbReference type="GO" id="GO:0006012">
    <property type="term" value="P:galactose metabolic process"/>
    <property type="evidence" value="ECO:0007669"/>
    <property type="project" value="UniProtKB-UniRule"/>
</dbReference>
<name>A0AAJ1VCK1_9BACI</name>
<dbReference type="PANTHER" id="PTHR39191:SF1">
    <property type="entry name" value="DUF4922 DOMAIN-CONTAINING PROTEIN"/>
    <property type="match status" value="1"/>
</dbReference>